<organism evidence="1 2">
    <name type="scientific">Burkholderia cepacia</name>
    <name type="common">Pseudomonas cepacia</name>
    <dbReference type="NCBI Taxonomy" id="292"/>
    <lineage>
        <taxon>Bacteria</taxon>
        <taxon>Pseudomonadati</taxon>
        <taxon>Pseudomonadota</taxon>
        <taxon>Betaproteobacteria</taxon>
        <taxon>Burkholderiales</taxon>
        <taxon>Burkholderiaceae</taxon>
        <taxon>Burkholderia</taxon>
        <taxon>Burkholderia cepacia complex</taxon>
    </lineage>
</organism>
<protein>
    <recommendedName>
        <fullName evidence="3">Phage membrane protein</fullName>
    </recommendedName>
</protein>
<dbReference type="EMBL" id="LOYH01000083">
    <property type="protein sequence ID" value="KVK77535.1"/>
    <property type="molecule type" value="Genomic_DNA"/>
</dbReference>
<dbReference type="Proteomes" id="UP000069001">
    <property type="component" value="Unassembled WGS sequence"/>
</dbReference>
<dbReference type="NCBIfam" id="NF045926">
    <property type="entry name" value="STM2901_fam"/>
    <property type="match status" value="1"/>
</dbReference>
<reference evidence="1 2" key="1">
    <citation type="submission" date="2015-11" db="EMBL/GenBank/DDBJ databases">
        <title>Expanding the genomic diversity of Burkholderia species for the development of highly accurate diagnostics.</title>
        <authorList>
            <person name="Sahl J."/>
            <person name="Keim P."/>
            <person name="Wagner D."/>
        </authorList>
    </citation>
    <scope>NUCLEOTIDE SEQUENCE [LARGE SCALE GENOMIC DNA]</scope>
    <source>
        <strain evidence="1 2">MSMB1302</strain>
    </source>
</reference>
<comment type="caution">
    <text evidence="1">The sequence shown here is derived from an EMBL/GenBank/DDBJ whole genome shotgun (WGS) entry which is preliminary data.</text>
</comment>
<accession>A0A103ZCE4</accession>
<name>A0A103ZCE4_BURCE</name>
<dbReference type="Pfam" id="PF26636">
    <property type="entry name" value="DUF8209"/>
    <property type="match status" value="1"/>
</dbReference>
<evidence type="ECO:0008006" key="3">
    <source>
        <dbReference type="Google" id="ProtNLM"/>
    </source>
</evidence>
<evidence type="ECO:0000313" key="1">
    <source>
        <dbReference type="EMBL" id="KVK77535.1"/>
    </source>
</evidence>
<sequence>MNNTYSFGTHRDLTPMELFFLVFIDETCKELGVDDVAAVVAIVAGQNWMPTRAKPFGTTPGTSVASILSRKYLDYDLKRKILPTLTNASVKRLKFILVRNIGVFVGRAVPVVGWVIAAKDVTMISIRSVSRYNALVKPEDKVF</sequence>
<proteinExistence type="predicted"/>
<gene>
    <name evidence="1" type="ORF">WS90_23405</name>
</gene>
<dbReference type="RefSeq" id="WP_059731379.1">
    <property type="nucleotide sequence ID" value="NZ_LOYH01000083.1"/>
</dbReference>
<dbReference type="InterPro" id="IPR058522">
    <property type="entry name" value="DUF8209"/>
</dbReference>
<evidence type="ECO:0000313" key="2">
    <source>
        <dbReference type="Proteomes" id="UP000069001"/>
    </source>
</evidence>
<dbReference type="AlphaFoldDB" id="A0A103ZCE4"/>
<dbReference type="InterPro" id="IPR058064">
    <property type="entry name" value="STM2901-like"/>
</dbReference>